<dbReference type="SUPFAM" id="SSF101898">
    <property type="entry name" value="NHL repeat"/>
    <property type="match status" value="1"/>
</dbReference>
<reference evidence="2" key="1">
    <citation type="journal article" date="2019" name="Int. J. Syst. Evol. Microbiol.">
        <title>The Global Catalogue of Microorganisms (GCM) 10K type strain sequencing project: providing services to taxonomists for standard genome sequencing and annotation.</title>
        <authorList>
            <consortium name="The Broad Institute Genomics Platform"/>
            <consortium name="The Broad Institute Genome Sequencing Center for Infectious Disease"/>
            <person name="Wu L."/>
            <person name="Ma J."/>
        </authorList>
    </citation>
    <scope>NUCLEOTIDE SEQUENCE [LARGE SCALE GENOMIC DNA]</scope>
    <source>
        <strain evidence="2">JCM 18325</strain>
    </source>
</reference>
<dbReference type="EMBL" id="BAABJW010000001">
    <property type="protein sequence ID" value="GAA4805124.1"/>
    <property type="molecule type" value="Genomic_DNA"/>
</dbReference>
<organism evidence="1 2">
    <name type="scientific">Litoribaculum gwangyangense</name>
    <dbReference type="NCBI Taxonomy" id="1130722"/>
    <lineage>
        <taxon>Bacteria</taxon>
        <taxon>Pseudomonadati</taxon>
        <taxon>Bacteroidota</taxon>
        <taxon>Flavobacteriia</taxon>
        <taxon>Flavobacteriales</taxon>
        <taxon>Flavobacteriaceae</taxon>
        <taxon>Litoribaculum</taxon>
    </lineage>
</organism>
<proteinExistence type="predicted"/>
<dbReference type="Proteomes" id="UP001501433">
    <property type="component" value="Unassembled WGS sequence"/>
</dbReference>
<name>A0ABP9C540_9FLAO</name>
<comment type="caution">
    <text evidence="1">The sequence shown here is derived from an EMBL/GenBank/DDBJ whole genome shotgun (WGS) entry which is preliminary data.</text>
</comment>
<sequence length="254" mass="28900">MSCNTGRLNNIADMNSDLEEASAIEIVKGSNLLWVIEDAGNKNHIYGLDLKGRIIKDIDILNAENDDWEDLTSDKFGNLYIGDFGNNNKKRDEFTIYKVSNLNPTNDKTTAKTIHFKLPKEVKSEDFEAFFLLDGFFYIFSKENKSSILLKVPNSIGEHTAELVTDFNLDGKHHKITSAALSPNEETVVLLNHDKLWKLTNFKPDNFFKGNIEELKFGHTSQKEGVCFKNDSMVYINDERNKSEGGNIYTFNIN</sequence>
<protein>
    <submittedName>
        <fullName evidence="1">Uncharacterized protein</fullName>
    </submittedName>
</protein>
<gene>
    <name evidence="1" type="ORF">GCM10023330_09460</name>
</gene>
<evidence type="ECO:0000313" key="1">
    <source>
        <dbReference type="EMBL" id="GAA4805124.1"/>
    </source>
</evidence>
<keyword evidence="2" id="KW-1185">Reference proteome</keyword>
<accession>A0ABP9C540</accession>
<evidence type="ECO:0000313" key="2">
    <source>
        <dbReference type="Proteomes" id="UP001501433"/>
    </source>
</evidence>